<evidence type="ECO:0000259" key="1">
    <source>
        <dbReference type="SMART" id="SM00901"/>
    </source>
</evidence>
<keyword evidence="3" id="KW-1185">Reference proteome</keyword>
<organism evidence="2 3">
    <name type="scientific">Salinimicrobium tongyeongense</name>
    <dbReference type="NCBI Taxonomy" id="2809707"/>
    <lineage>
        <taxon>Bacteria</taxon>
        <taxon>Pseudomonadati</taxon>
        <taxon>Bacteroidota</taxon>
        <taxon>Flavobacteriia</taxon>
        <taxon>Flavobacteriales</taxon>
        <taxon>Flavobacteriaceae</taxon>
        <taxon>Salinimicrobium</taxon>
    </lineage>
</organism>
<accession>A0ABY6NPR6</accession>
<dbReference type="Pfam" id="PF08867">
    <property type="entry name" value="FRG"/>
    <property type="match status" value="1"/>
</dbReference>
<name>A0ABY6NPR6_9FLAO</name>
<reference evidence="2" key="1">
    <citation type="submission" date="2021-02" db="EMBL/GenBank/DDBJ databases">
        <title>Salinimicrobium sp. nov. isolated from seawater in Tongyeong, Republic of Korea.</title>
        <authorList>
            <person name="Lee S.-J."/>
        </authorList>
    </citation>
    <scope>NUCLEOTIDE SEQUENCE</scope>
    <source>
        <strain evidence="2">HN-2-9-2</strain>
    </source>
</reference>
<feature type="domain" description="FRG" evidence="1">
    <location>
        <begin position="21"/>
        <end position="127"/>
    </location>
</feature>
<dbReference type="RefSeq" id="WP_265163200.1">
    <property type="nucleotide sequence ID" value="NZ_CP069620.1"/>
</dbReference>
<evidence type="ECO:0000313" key="2">
    <source>
        <dbReference type="EMBL" id="UZH54862.1"/>
    </source>
</evidence>
<protein>
    <submittedName>
        <fullName evidence="2">FRG domain-containing protein</fullName>
    </submittedName>
</protein>
<dbReference type="InterPro" id="IPR014966">
    <property type="entry name" value="FRG-dom"/>
</dbReference>
<dbReference type="EMBL" id="CP069620">
    <property type="protein sequence ID" value="UZH54862.1"/>
    <property type="molecule type" value="Genomic_DNA"/>
</dbReference>
<dbReference type="Proteomes" id="UP001163981">
    <property type="component" value="Chromosome"/>
</dbReference>
<sequence length="238" mass="28198">MQFLETELTDWKDIFRINNTFLSQFLFRGQANKEWKLTSSIERLVDRLHPILVDKAVIALQEKSMIQEFQWKFQIFENSNIPDANYIEWLSIMQHYGASTRLLDFTDSFFVATFMALSESFCDSSIWAINNHIITSDTLDLFRKEFPKNSVSKKEIDEYSLELANKAIDNSLTESEQKLLLIRPKKCNERIYRQQGLFLMPTNIQRPFMDNLSPFLNNKESQNIHFEEIIELSQNNFR</sequence>
<proteinExistence type="predicted"/>
<gene>
    <name evidence="2" type="ORF">JRG66_12935</name>
</gene>
<dbReference type="SMART" id="SM00901">
    <property type="entry name" value="FRG"/>
    <property type="match status" value="1"/>
</dbReference>
<evidence type="ECO:0000313" key="3">
    <source>
        <dbReference type="Proteomes" id="UP001163981"/>
    </source>
</evidence>